<proteinExistence type="inferred from homology"/>
<accession>A0A290MJ48</accession>
<evidence type="ECO:0000256" key="2">
    <source>
        <dbReference type="ARBA" id="ARBA00010265"/>
    </source>
</evidence>
<dbReference type="Gene3D" id="2.40.128.260">
    <property type="entry name" value="Type IV secretion system, VirB10/TraB/TrbI"/>
    <property type="match status" value="1"/>
</dbReference>
<name>A0A290MJ48_CAUVI</name>
<evidence type="ECO:0000256" key="4">
    <source>
        <dbReference type="ARBA" id="ARBA00022989"/>
    </source>
</evidence>
<dbReference type="CDD" id="cd16429">
    <property type="entry name" value="VirB10"/>
    <property type="match status" value="1"/>
</dbReference>
<dbReference type="InterPro" id="IPR042217">
    <property type="entry name" value="T4SS_VirB10/TrbI"/>
</dbReference>
<organism evidence="8 9">
    <name type="scientific">Caulobacter vibrioides</name>
    <name type="common">Caulobacter crescentus</name>
    <dbReference type="NCBI Taxonomy" id="155892"/>
    <lineage>
        <taxon>Bacteria</taxon>
        <taxon>Pseudomonadati</taxon>
        <taxon>Pseudomonadota</taxon>
        <taxon>Alphaproteobacteria</taxon>
        <taxon>Caulobacterales</taxon>
        <taxon>Caulobacteraceae</taxon>
        <taxon>Caulobacter</taxon>
    </lineage>
</organism>
<evidence type="ECO:0000256" key="5">
    <source>
        <dbReference type="ARBA" id="ARBA00023136"/>
    </source>
</evidence>
<feature type="compositionally biased region" description="Polar residues" evidence="6">
    <location>
        <begin position="175"/>
        <end position="186"/>
    </location>
</feature>
<comment type="subcellular location">
    <subcellularLocation>
        <location evidence="1">Membrane</location>
        <topology evidence="1">Single-pass membrane protein</topology>
    </subcellularLocation>
</comment>
<evidence type="ECO:0000256" key="6">
    <source>
        <dbReference type="SAM" id="MobiDB-lite"/>
    </source>
</evidence>
<keyword evidence="5 7" id="KW-0472">Membrane</keyword>
<evidence type="ECO:0000313" key="8">
    <source>
        <dbReference type="EMBL" id="ATC32104.1"/>
    </source>
</evidence>
<dbReference type="RefSeq" id="WP_096051540.1">
    <property type="nucleotide sequence ID" value="NZ_CP023315.3"/>
</dbReference>
<dbReference type="Proteomes" id="UP000217311">
    <property type="component" value="Chromosome"/>
</dbReference>
<keyword evidence="4 7" id="KW-1133">Transmembrane helix</keyword>
<evidence type="ECO:0000256" key="7">
    <source>
        <dbReference type="SAM" id="Phobius"/>
    </source>
</evidence>
<dbReference type="GO" id="GO:0016020">
    <property type="term" value="C:membrane"/>
    <property type="evidence" value="ECO:0007669"/>
    <property type="project" value="UniProtKB-SubCell"/>
</dbReference>
<protein>
    <submittedName>
        <fullName evidence="8">Conjugal transfer protein TrbI</fullName>
    </submittedName>
</protein>
<evidence type="ECO:0000313" key="9">
    <source>
        <dbReference type="Proteomes" id="UP000217311"/>
    </source>
</evidence>
<gene>
    <name evidence="8" type="ORF">CA606_06910</name>
</gene>
<dbReference type="InterPro" id="IPR005498">
    <property type="entry name" value="T4SS_VirB10/TraB/TrbI"/>
</dbReference>
<comment type="similarity">
    <text evidence="2">Belongs to the TrbI/VirB10 family.</text>
</comment>
<sequence length="385" mass="39287">MSAEQARSDAEIAKALRLRAAPIPVAKISRRALMAASAIVLMGVLGAVGWSMRESVRRAPKPAEVPVAATPSERVTALPKGYTGSAAVPVLGPPLPGDLGRPILAAQRAQGADGAGGGVEVARASAHVATRPPVEPALETRAALRRAAASSDLFVAGAARGRAPQGASPLAAGMSTPQDAQDPRTTSLERLQAPASPYLLQAGTVIPAALITGLSSETPGVAVAQVTQDVHDSLGGGYLLIPAGARLVGAYEAAVKTGQSRLSVVWTRLILPSGRSVVLDSLPGVDRQGMAGLQDQVDRHGDQILGAGALSTLLAIGAQSGSSSDDSDLVRALRRGGADVVTDVGRQVVGRSLERAPTLRIRPGTPLRVLLTKDLVLEPYAGGDR</sequence>
<evidence type="ECO:0000256" key="3">
    <source>
        <dbReference type="ARBA" id="ARBA00022692"/>
    </source>
</evidence>
<feature type="transmembrane region" description="Helical" evidence="7">
    <location>
        <begin position="32"/>
        <end position="52"/>
    </location>
</feature>
<feature type="region of interest" description="Disordered" evidence="6">
    <location>
        <begin position="165"/>
        <end position="186"/>
    </location>
</feature>
<dbReference type="Pfam" id="PF03743">
    <property type="entry name" value="TrbI"/>
    <property type="match status" value="1"/>
</dbReference>
<dbReference type="EMBL" id="CP023315">
    <property type="protein sequence ID" value="ATC32104.1"/>
    <property type="molecule type" value="Genomic_DNA"/>
</dbReference>
<dbReference type="AlphaFoldDB" id="A0A290MJ48"/>
<keyword evidence="3 7" id="KW-0812">Transmembrane</keyword>
<evidence type="ECO:0000256" key="1">
    <source>
        <dbReference type="ARBA" id="ARBA00004167"/>
    </source>
</evidence>
<reference evidence="9" key="1">
    <citation type="submission" date="2017-09" db="EMBL/GenBank/DDBJ databases">
        <title>Genome evolution observed in wild isolates of Caulobacter crescentus.</title>
        <authorList>
            <person name="Ely B."/>
            <person name="Wilson K."/>
            <person name="Scott D."/>
        </authorList>
    </citation>
    <scope>NUCLEOTIDE SEQUENCE [LARGE SCALE GENOMIC DNA]</scope>
    <source>
        <strain evidence="9">CB13b1a</strain>
    </source>
</reference>